<dbReference type="InterPro" id="IPR027417">
    <property type="entry name" value="P-loop_NTPase"/>
</dbReference>
<dbReference type="AlphaFoldDB" id="A0AAD3D6X4"/>
<evidence type="ECO:0000256" key="5">
    <source>
        <dbReference type="RuleBase" id="RU364023"/>
    </source>
</evidence>
<sequence>MPKTGWKYTKQAPNKGSTNMLKKSNASSKPNRRAPKKGDSNMRSSDTINRLKMYNNGKAIRNKEGTIVGGQFMMGDRAGDREITASTGRIQPDRRWFGNTRVVGQTELDKFREEMTSKVADPYSVVLKRKKLPMGLLQDAAIMHQEGNVKSGLLTNEPFEHTFGKGSRRKRVKLDQLLVGRTSVYDEQIDHDGKTKKDTLNYEPSIEGKAQVVEQKPESDEAGYAAIFAAAQKSKDTYDTVNNREGIVPWGRDSNLTKTEGEGVDWRHEKKADLFLKGQSKRIWGEFYKVVDCSDVILHVIDARNVPGTRCTMIEKHIAKNAPHKHLVFVLNKIDLVPNWVAKRWIGELSAVRPTIAFHASMTHAFGKGALISLLRQFGKLHSDKKQISVGVIGYPNVGKSSVINTLISKKSCKVAPIPGETKIWQYITLFKNIYLIDCPGVVVDTAGDTEEDSVLKGVVRAERLENPEDFVPPILEVVRREHVAAQYGLAKDGDDTWEDHIDLLEKIAKKSGRLRKGGDPCLRSAAIYMINDFQRGRLPHFVAPPELKEEKAEAPSTSSATLPGIKGVKQNLEEIEEKEFNKKDEQKADEDVVSESESEEEEEPEQPTKKKSKTVIASGDWD</sequence>
<dbReference type="Gene3D" id="1.10.1580.10">
    <property type="match status" value="1"/>
</dbReference>
<evidence type="ECO:0000256" key="2">
    <source>
        <dbReference type="ARBA" id="ARBA00022741"/>
    </source>
</evidence>
<dbReference type="CDD" id="cd01858">
    <property type="entry name" value="NGP_1"/>
    <property type="match status" value="1"/>
</dbReference>
<keyword evidence="2 5" id="KW-0547">Nucleotide-binding</keyword>
<dbReference type="PANTHER" id="PTHR11089:SF9">
    <property type="entry name" value="NUCLEOLAR GTP-BINDING PROTEIN 2"/>
    <property type="match status" value="1"/>
</dbReference>
<evidence type="ECO:0000256" key="6">
    <source>
        <dbReference type="SAM" id="MobiDB-lite"/>
    </source>
</evidence>
<keyword evidence="4 5" id="KW-0539">Nucleus</keyword>
<dbReference type="InterPro" id="IPR006073">
    <property type="entry name" value="GTP-bd"/>
</dbReference>
<dbReference type="PRINTS" id="PR00326">
    <property type="entry name" value="GTP1OBG"/>
</dbReference>
<evidence type="ECO:0000313" key="9">
    <source>
        <dbReference type="Proteomes" id="UP001054902"/>
    </source>
</evidence>
<dbReference type="InterPro" id="IPR024929">
    <property type="entry name" value="GNL2_CP_dom"/>
</dbReference>
<dbReference type="GO" id="GO:0005730">
    <property type="term" value="C:nucleolus"/>
    <property type="evidence" value="ECO:0007669"/>
    <property type="project" value="UniProtKB-SubCell"/>
</dbReference>
<dbReference type="InterPro" id="IPR030378">
    <property type="entry name" value="G_CP_dom"/>
</dbReference>
<comment type="function">
    <text evidence="5">GTPase that associates with pre-60S ribosomal subunits in the nucleolus and is required for their nuclear export and maturation.</text>
</comment>
<name>A0AAD3D6X4_9STRA</name>
<gene>
    <name evidence="8" type="ORF">CTEN210_14361</name>
</gene>
<dbReference type="Pfam" id="PF08153">
    <property type="entry name" value="NGP1NT"/>
    <property type="match status" value="1"/>
</dbReference>
<feature type="region of interest" description="Disordered" evidence="6">
    <location>
        <begin position="1"/>
        <end position="47"/>
    </location>
</feature>
<dbReference type="SUPFAM" id="SSF52540">
    <property type="entry name" value="P-loop containing nucleoside triphosphate hydrolases"/>
    <property type="match status" value="1"/>
</dbReference>
<dbReference type="EMBL" id="BLLK01000058">
    <property type="protein sequence ID" value="GFH57885.1"/>
    <property type="molecule type" value="Genomic_DNA"/>
</dbReference>
<evidence type="ECO:0000256" key="3">
    <source>
        <dbReference type="ARBA" id="ARBA00023134"/>
    </source>
</evidence>
<dbReference type="Proteomes" id="UP001054902">
    <property type="component" value="Unassembled WGS sequence"/>
</dbReference>
<reference evidence="8 9" key="1">
    <citation type="journal article" date="2021" name="Sci. Rep.">
        <title>The genome of the diatom Chaetoceros tenuissimus carries an ancient integrated fragment of an extant virus.</title>
        <authorList>
            <person name="Hongo Y."/>
            <person name="Kimura K."/>
            <person name="Takaki Y."/>
            <person name="Yoshida Y."/>
            <person name="Baba S."/>
            <person name="Kobayashi G."/>
            <person name="Nagasaki K."/>
            <person name="Hano T."/>
            <person name="Tomaru Y."/>
        </authorList>
    </citation>
    <scope>NUCLEOTIDE SEQUENCE [LARGE SCALE GENOMIC DNA]</scope>
    <source>
        <strain evidence="8 9">NIES-3715</strain>
    </source>
</reference>
<dbReference type="PROSITE" id="PS51721">
    <property type="entry name" value="G_CP"/>
    <property type="match status" value="1"/>
</dbReference>
<keyword evidence="9" id="KW-1185">Reference proteome</keyword>
<dbReference type="Pfam" id="PF01926">
    <property type="entry name" value="MMR_HSR1"/>
    <property type="match status" value="1"/>
</dbReference>
<dbReference type="GO" id="GO:0005525">
    <property type="term" value="F:GTP binding"/>
    <property type="evidence" value="ECO:0007669"/>
    <property type="project" value="UniProtKB-KW"/>
</dbReference>
<feature type="compositionally biased region" description="Polar residues" evidence="6">
    <location>
        <begin position="11"/>
        <end position="29"/>
    </location>
</feature>
<keyword evidence="3 5" id="KW-0342">GTP-binding</keyword>
<comment type="subcellular location">
    <subcellularLocation>
        <location evidence="1 5">Nucleus</location>
        <location evidence="1 5">Nucleolus</location>
    </subcellularLocation>
</comment>
<accession>A0AAD3D6X4</accession>
<protein>
    <recommendedName>
        <fullName evidence="5">Nucleolar GTP-binding protein 2</fullName>
    </recommendedName>
</protein>
<dbReference type="InterPro" id="IPR012971">
    <property type="entry name" value="NOG2_N_dom"/>
</dbReference>
<proteinExistence type="inferred from homology"/>
<evidence type="ECO:0000256" key="4">
    <source>
        <dbReference type="ARBA" id="ARBA00023242"/>
    </source>
</evidence>
<evidence type="ECO:0000259" key="7">
    <source>
        <dbReference type="PROSITE" id="PS51721"/>
    </source>
</evidence>
<dbReference type="FunFam" id="3.40.50.300:FF:000559">
    <property type="entry name" value="Nuclear/nucleolar GTPase 2"/>
    <property type="match status" value="1"/>
</dbReference>
<dbReference type="InterPro" id="IPR023179">
    <property type="entry name" value="GTP-bd_ortho_bundle_sf"/>
</dbReference>
<comment type="similarity">
    <text evidence="5">Belongs to the TRAFAC class YlqF/YawG GTPase family. NOG2 subfamily.</text>
</comment>
<comment type="caution">
    <text evidence="8">The sequence shown here is derived from an EMBL/GenBank/DDBJ whole genome shotgun (WGS) entry which is preliminary data.</text>
</comment>
<dbReference type="Gene3D" id="3.40.50.300">
    <property type="entry name" value="P-loop containing nucleotide triphosphate hydrolases"/>
    <property type="match status" value="1"/>
</dbReference>
<feature type="region of interest" description="Disordered" evidence="6">
    <location>
        <begin position="549"/>
        <end position="623"/>
    </location>
</feature>
<evidence type="ECO:0000256" key="1">
    <source>
        <dbReference type="ARBA" id="ARBA00004604"/>
    </source>
</evidence>
<feature type="compositionally biased region" description="Acidic residues" evidence="6">
    <location>
        <begin position="592"/>
        <end position="606"/>
    </location>
</feature>
<organism evidence="8 9">
    <name type="scientific">Chaetoceros tenuissimus</name>
    <dbReference type="NCBI Taxonomy" id="426638"/>
    <lineage>
        <taxon>Eukaryota</taxon>
        <taxon>Sar</taxon>
        <taxon>Stramenopiles</taxon>
        <taxon>Ochrophyta</taxon>
        <taxon>Bacillariophyta</taxon>
        <taxon>Coscinodiscophyceae</taxon>
        <taxon>Chaetocerotophycidae</taxon>
        <taxon>Chaetocerotales</taxon>
        <taxon>Chaetocerotaceae</taxon>
        <taxon>Chaetoceros</taxon>
    </lineage>
</organism>
<dbReference type="PANTHER" id="PTHR11089">
    <property type="entry name" value="GTP-BINDING PROTEIN-RELATED"/>
    <property type="match status" value="1"/>
</dbReference>
<feature type="compositionally biased region" description="Basic and acidic residues" evidence="6">
    <location>
        <begin position="579"/>
        <end position="591"/>
    </location>
</feature>
<evidence type="ECO:0000313" key="8">
    <source>
        <dbReference type="EMBL" id="GFH57885.1"/>
    </source>
</evidence>
<dbReference type="InterPro" id="IPR050755">
    <property type="entry name" value="TRAFAC_YlqF/YawG_RiboMat"/>
</dbReference>
<feature type="domain" description="CP-type G" evidence="7">
    <location>
        <begin position="284"/>
        <end position="445"/>
    </location>
</feature>